<dbReference type="Pfam" id="PF13787">
    <property type="entry name" value="HXXEE"/>
    <property type="match status" value="1"/>
</dbReference>
<feature type="transmembrane region" description="Helical" evidence="1">
    <location>
        <begin position="156"/>
        <end position="176"/>
    </location>
</feature>
<feature type="transmembrane region" description="Helical" evidence="1">
    <location>
        <begin position="103"/>
        <end position="121"/>
    </location>
</feature>
<reference evidence="2 3" key="1">
    <citation type="submission" date="2018-12" db="EMBL/GenBank/DDBJ databases">
        <title>Marinifilum JC070 sp. nov., a marine bacterium isolated from Yongle Blue Hole in the South China Sea.</title>
        <authorList>
            <person name="Fu T."/>
        </authorList>
    </citation>
    <scope>NUCLEOTIDE SEQUENCE [LARGE SCALE GENOMIC DNA]</scope>
    <source>
        <strain evidence="2 3">JC070</strain>
    </source>
</reference>
<dbReference type="InterPro" id="IPR025671">
    <property type="entry name" value="HXXEE"/>
</dbReference>
<keyword evidence="1" id="KW-0472">Membrane</keyword>
<dbReference type="EMBL" id="RZNH01000053">
    <property type="protein sequence ID" value="NOU62128.1"/>
    <property type="molecule type" value="Genomic_DNA"/>
</dbReference>
<name>A0ABX1X137_9BACT</name>
<feature type="transmembrane region" description="Helical" evidence="1">
    <location>
        <begin position="217"/>
        <end position="234"/>
    </location>
</feature>
<keyword evidence="1" id="KW-1133">Transmembrane helix</keyword>
<keyword evidence="1" id="KW-0812">Transmembrane</keyword>
<gene>
    <name evidence="2" type="ORF">ELS83_20205</name>
</gene>
<protein>
    <submittedName>
        <fullName evidence="2">HXXEE domain-containing protein</fullName>
    </submittedName>
</protein>
<feature type="transmembrane region" description="Helical" evidence="1">
    <location>
        <begin position="15"/>
        <end position="34"/>
    </location>
</feature>
<keyword evidence="3" id="KW-1185">Reference proteome</keyword>
<dbReference type="Proteomes" id="UP000732105">
    <property type="component" value="Unassembled WGS sequence"/>
</dbReference>
<proteinExistence type="predicted"/>
<comment type="caution">
    <text evidence="2">The sequence shown here is derived from an EMBL/GenBank/DDBJ whole genome shotgun (WGS) entry which is preliminary data.</text>
</comment>
<organism evidence="2 3">
    <name type="scientific">Marinifilum caeruleilacunae</name>
    <dbReference type="NCBI Taxonomy" id="2499076"/>
    <lineage>
        <taxon>Bacteria</taxon>
        <taxon>Pseudomonadati</taxon>
        <taxon>Bacteroidota</taxon>
        <taxon>Bacteroidia</taxon>
        <taxon>Marinilabiliales</taxon>
        <taxon>Marinifilaceae</taxon>
    </lineage>
</organism>
<feature type="transmembrane region" description="Helical" evidence="1">
    <location>
        <begin position="128"/>
        <end position="150"/>
    </location>
</feature>
<accession>A0ABX1X137</accession>
<evidence type="ECO:0000313" key="3">
    <source>
        <dbReference type="Proteomes" id="UP000732105"/>
    </source>
</evidence>
<sequence>MLWLPLGQYEFLIDHWMKIGTYAVPFLLIGAFSLKRNEDLKNLIKDYRFIGIIMLIAYIIHQYEEHWIDLFGNYYAFYVFNNEFILGNLGEAGSTIKPLTKEAIFVINTSLVWLVGVLAIWRSPKHVFPLIAMASIIIVNGLVHILAGVVKFEYNPGLFSSLVIFVPLYIWFVRYLMKQSKHYKKQIIGGILWSFLAHVIMVAGLLMANWFNIYPEFVYFLKLIIWSILPLVLFRRKTIEDVDY</sequence>
<feature type="transmembrane region" description="Helical" evidence="1">
    <location>
        <begin position="188"/>
        <end position="211"/>
    </location>
</feature>
<evidence type="ECO:0000313" key="2">
    <source>
        <dbReference type="EMBL" id="NOU62128.1"/>
    </source>
</evidence>
<evidence type="ECO:0000256" key="1">
    <source>
        <dbReference type="SAM" id="Phobius"/>
    </source>
</evidence>
<feature type="transmembrane region" description="Helical" evidence="1">
    <location>
        <begin position="46"/>
        <end position="63"/>
    </location>
</feature>